<keyword evidence="1 11" id="KW-0444">Lipid biosynthesis</keyword>
<comment type="function">
    <text evidence="11">Catalyzes the formation of phosphatidylethanolamine (PtdEtn) from phosphatidylserine (PtdSer). Plays a central role in phospholipid metabolism and in the interorganelle trafficking of phosphatidylserine.</text>
</comment>
<feature type="compositionally biased region" description="Polar residues" evidence="12">
    <location>
        <begin position="636"/>
        <end position="649"/>
    </location>
</feature>
<dbReference type="PANTHER" id="PTHR10067">
    <property type="entry name" value="PHOSPHATIDYLSERINE DECARBOXYLASE"/>
    <property type="match status" value="1"/>
</dbReference>
<dbReference type="GO" id="GO:0005795">
    <property type="term" value="C:Golgi stack"/>
    <property type="evidence" value="ECO:0007669"/>
    <property type="project" value="UniProtKB-UniRule"/>
</dbReference>
<dbReference type="GO" id="GO:0004609">
    <property type="term" value="F:phosphatidylserine decarboxylase activity"/>
    <property type="evidence" value="ECO:0007669"/>
    <property type="project" value="UniProtKB-UniRule"/>
</dbReference>
<keyword evidence="5 11" id="KW-0472">Membrane</keyword>
<feature type="region of interest" description="Disordered" evidence="12">
    <location>
        <begin position="1068"/>
        <end position="1091"/>
    </location>
</feature>
<dbReference type="GO" id="GO:0010008">
    <property type="term" value="C:endosome membrane"/>
    <property type="evidence" value="ECO:0007669"/>
    <property type="project" value="UniProtKB-SubCell"/>
</dbReference>
<dbReference type="SUPFAM" id="SSF49562">
    <property type="entry name" value="C2 domain (Calcium/lipid-binding domain, CaLB)"/>
    <property type="match status" value="2"/>
</dbReference>
<feature type="site" description="Cleavage (non-hydrolytic); by autocatalysis" evidence="11">
    <location>
        <begin position="1013"/>
        <end position="1014"/>
    </location>
</feature>
<feature type="compositionally biased region" description="Low complexity" evidence="12">
    <location>
        <begin position="13"/>
        <end position="29"/>
    </location>
</feature>
<dbReference type="PROSITE" id="PS50004">
    <property type="entry name" value="C2"/>
    <property type="match status" value="2"/>
</dbReference>
<reference evidence="14 15" key="1">
    <citation type="journal article" date="2016" name="Proc. Natl. Acad. Sci. U.S.A.">
        <title>Comparative genomics of biotechnologically important yeasts.</title>
        <authorList>
            <person name="Riley R."/>
            <person name="Haridas S."/>
            <person name="Wolfe K.H."/>
            <person name="Lopes M.R."/>
            <person name="Hittinger C.T."/>
            <person name="Goeker M."/>
            <person name="Salamov A.A."/>
            <person name="Wisecaver J.H."/>
            <person name="Long T.M."/>
            <person name="Calvey C.H."/>
            <person name="Aerts A.L."/>
            <person name="Barry K.W."/>
            <person name="Choi C."/>
            <person name="Clum A."/>
            <person name="Coughlan A.Y."/>
            <person name="Deshpande S."/>
            <person name="Douglass A.P."/>
            <person name="Hanson S.J."/>
            <person name="Klenk H.-P."/>
            <person name="LaButti K.M."/>
            <person name="Lapidus A."/>
            <person name="Lindquist E.A."/>
            <person name="Lipzen A.M."/>
            <person name="Meier-Kolthoff J.P."/>
            <person name="Ohm R.A."/>
            <person name="Otillar R.P."/>
            <person name="Pangilinan J.L."/>
            <person name="Peng Y."/>
            <person name="Rokas A."/>
            <person name="Rosa C.A."/>
            <person name="Scheuner C."/>
            <person name="Sibirny A.A."/>
            <person name="Slot J.C."/>
            <person name="Stielow J.B."/>
            <person name="Sun H."/>
            <person name="Kurtzman C.P."/>
            <person name="Blackwell M."/>
            <person name="Grigoriev I.V."/>
            <person name="Jeffries T.W."/>
        </authorList>
    </citation>
    <scope>NUCLEOTIDE SEQUENCE [LARGE SCALE GENOMIC DNA]</scope>
    <source>
        <strain evidence="14 15">NRRL Y-11557</strain>
    </source>
</reference>
<evidence type="ECO:0000256" key="1">
    <source>
        <dbReference type="ARBA" id="ARBA00022516"/>
    </source>
</evidence>
<keyword evidence="11" id="KW-0333">Golgi apparatus</keyword>
<feature type="region of interest" description="Disordered" evidence="12">
    <location>
        <begin position="374"/>
        <end position="428"/>
    </location>
</feature>
<dbReference type="STRING" id="675824.A0A1E3Q8B2"/>
<evidence type="ECO:0000313" key="15">
    <source>
        <dbReference type="Proteomes" id="UP000094385"/>
    </source>
</evidence>
<feature type="region of interest" description="Disordered" evidence="12">
    <location>
        <begin position="13"/>
        <end position="33"/>
    </location>
</feature>
<comment type="catalytic activity">
    <reaction evidence="11">
        <text>a 1,2-diacyl-sn-glycero-3-phospho-L-serine + H(+) = a 1,2-diacyl-sn-glycero-3-phosphoethanolamine + CO2</text>
        <dbReference type="Rhea" id="RHEA:20828"/>
        <dbReference type="ChEBI" id="CHEBI:15378"/>
        <dbReference type="ChEBI" id="CHEBI:16526"/>
        <dbReference type="ChEBI" id="CHEBI:57262"/>
        <dbReference type="ChEBI" id="CHEBI:64612"/>
        <dbReference type="EC" id="4.1.1.65"/>
    </reaction>
</comment>
<keyword evidence="9 11" id="KW-1208">Phospholipid metabolism</keyword>
<evidence type="ECO:0000256" key="9">
    <source>
        <dbReference type="ARBA" id="ARBA00023264"/>
    </source>
</evidence>
<keyword evidence="3" id="KW-0106">Calcium</keyword>
<name>A0A1E3Q8B2_LIPST</name>
<dbReference type="InterPro" id="IPR003817">
    <property type="entry name" value="PS_Dcarbxylase"/>
</dbReference>
<dbReference type="EMBL" id="KV454293">
    <property type="protein sequence ID" value="ODQ73906.1"/>
    <property type="molecule type" value="Genomic_DNA"/>
</dbReference>
<keyword evidence="2 11" id="KW-0210">Decarboxylase</keyword>
<proteinExistence type="inferred from homology"/>
<sequence length="1091" mass="122422">MVLASILGRRAPAISSATPSPSPSRSASPRPAPVEPSLVLKIYVLKAKDLAALDRGGTSDPYTVIVLDDFKATTQAIQKTLNPEWNAVFNVALYPAESEYIIEGTLWDKDRFSKDYLGSFDISLIEKFSQSDVQVVDSNENEPQWYPLYSTRARKTYVKGYVYIKLALVCPLDPGATNENLLSRWKTMVSDDSDPTTPLLPLSDSESVFDNSVSSLESSDEERETPPEAIADSTYLNVPEKTSRRHRLGLRRRRSHKPYHVGSLADVVGVVFFEIVNVTDLPPEHNVMRTGFDMDPFVVVSFGKSVVRTGVQRHSLNPVYNEKVLFPILRHEQGYTFNLTVIDHDALSNNDFVAMASLPVQEILKFGPKPDPDTGLYNLPLPQTPLRPAAASSRQESRSRGSRSPSQVPSRQQTPLPSSENSEKLSEAMKNTGIATNESMDQSMTTFNIPLVLKQRARWEEKHSPEVQIRAKYVPYSALRQLFWKYLLVLYDGDESNMISRFEIDGLLEYLGSTLHSSTVDSFFSRFGKSIDEDLTFDEAIVCLEDQLHRDRGRHSKVIEHVIPMAAASTEDDLLAHAAESKSTGDRTRALQEDCHLIADRSGPSFDTMTDDNYSRLESELRALKIGEETSPEKTPATTTDGSGTNRSNESGEDGTATPIESYFEEIEEKTAEHVIIIRECPVCHQPRLNKRSEVDIITHLAMCASQDWKQVDLLSMNAYVTSDQAKRKWVGNVVSKLGYGGYRLGANSANILVQDRITGYISEERMSMYVRLGIRLLYKGLKSREMERKRIRKLLASLSVKQGKKYDDIRSVKSIKPFVEFHQLDLSEVLEPLDYFKTFNQFFYRKLKPVSRPCAAPDQPKISTSPADCRTVVFESIDKATQIWVKGREFSLERLFGAAYPDEVKNFVGGAMGIFRLAPQDYHRFHIPVDGVLGRPKLIQGAYYTVNPMAIRSDLDVFGENVRVLVPIDSDEFGRVMIVCIGAMMVGSTVITAKEGQRVSRTEELGYFQFGGSTLLLFFQPGKLYFDSDLVSNSKDSLETLIRVGMSIGHTPDEDEQLQVHGKVEEMSEKEKAEAARRIEGSLAPKVDDF</sequence>
<dbReference type="Gene3D" id="2.60.40.150">
    <property type="entry name" value="C2 domain"/>
    <property type="match status" value="2"/>
</dbReference>
<feature type="domain" description="C2" evidence="13">
    <location>
        <begin position="253"/>
        <end position="373"/>
    </location>
</feature>
<comment type="subunit">
    <text evidence="11">Heterodimer of a large membrane-associated beta subunit and a small pyruvoyl-containing alpha subunit. Interacts with pstB2. This interaction may be a means to structurally tether the donor membrane (ER) harboring PstB2 to acceptor membranes (Golgi/endosomes) harboring PSD2 during PtdSer transport to the site of PtdEtn synthesis.</text>
</comment>
<dbReference type="SUPFAM" id="SSF47473">
    <property type="entry name" value="EF-hand"/>
    <property type="match status" value="1"/>
</dbReference>
<evidence type="ECO:0000256" key="6">
    <source>
        <dbReference type="ARBA" id="ARBA00023145"/>
    </source>
</evidence>
<comment type="pathway">
    <text evidence="11">Phospholipid metabolism; phosphatidylethanolamine biosynthesis; phosphatidylethanolamine from CDP-diacylglycerol: step 2/2.</text>
</comment>
<keyword evidence="11" id="KW-0967">Endosome</keyword>
<gene>
    <name evidence="11" type="primary">PSD2</name>
    <name evidence="14" type="ORF">LIPSTDRAFT_70981</name>
</gene>
<dbReference type="EC" id="4.1.1.65" evidence="11"/>
<feature type="chain" id="PRO_5023386111" description="Phosphatidylserine decarboxylase 2 alpha chain" evidence="11">
    <location>
        <begin position="1014"/>
        <end position="1091"/>
    </location>
</feature>
<evidence type="ECO:0000256" key="2">
    <source>
        <dbReference type="ARBA" id="ARBA00022793"/>
    </source>
</evidence>
<feature type="active site" description="Charge relay system; for autoendoproteolytic cleavage activity" evidence="11">
    <location>
        <position position="927"/>
    </location>
</feature>
<feature type="compositionally biased region" description="Low complexity" evidence="12">
    <location>
        <begin position="402"/>
        <end position="412"/>
    </location>
</feature>
<keyword evidence="4 11" id="KW-0443">Lipid metabolism</keyword>
<dbReference type="HAMAP" id="MF_00663">
    <property type="entry name" value="PS_decarb_PSD_B_type2"/>
    <property type="match status" value="1"/>
</dbReference>
<keyword evidence="7 11" id="KW-0594">Phospholipid biosynthesis</keyword>
<dbReference type="GO" id="GO:0006646">
    <property type="term" value="P:phosphatidylethanolamine biosynthetic process"/>
    <property type="evidence" value="ECO:0007669"/>
    <property type="project" value="UniProtKB-UniRule"/>
</dbReference>
<evidence type="ECO:0000256" key="12">
    <source>
        <dbReference type="SAM" id="MobiDB-lite"/>
    </source>
</evidence>
<keyword evidence="10 11" id="KW-0670">Pyruvate</keyword>
<keyword evidence="15" id="KW-1185">Reference proteome</keyword>
<evidence type="ECO:0000256" key="5">
    <source>
        <dbReference type="ARBA" id="ARBA00023136"/>
    </source>
</evidence>
<evidence type="ECO:0000256" key="3">
    <source>
        <dbReference type="ARBA" id="ARBA00022837"/>
    </source>
</evidence>
<comment type="cofactor">
    <cofactor evidence="11">
        <name>pyruvate</name>
        <dbReference type="ChEBI" id="CHEBI:15361"/>
    </cofactor>
    <text evidence="11">Binds 1 pyruvoyl group covalently per subunit.</text>
</comment>
<dbReference type="AlphaFoldDB" id="A0A1E3Q8B2"/>
<dbReference type="UniPathway" id="UPA00558">
    <property type="reaction ID" value="UER00616"/>
</dbReference>
<protein>
    <recommendedName>
        <fullName evidence="11">Phosphatidylserine decarboxylase proenzyme 2</fullName>
        <ecNumber evidence="11">4.1.1.65</ecNumber>
    </recommendedName>
    <component>
        <recommendedName>
            <fullName evidence="11">Phosphatidylserine decarboxylase 2 beta chain</fullName>
        </recommendedName>
    </component>
    <component>
        <recommendedName>
            <fullName evidence="11">Phosphatidylserine decarboxylase 2 alpha chain</fullName>
        </recommendedName>
    </component>
</protein>
<evidence type="ECO:0000256" key="7">
    <source>
        <dbReference type="ARBA" id="ARBA00023209"/>
    </source>
</evidence>
<evidence type="ECO:0000313" key="14">
    <source>
        <dbReference type="EMBL" id="ODQ73906.1"/>
    </source>
</evidence>
<evidence type="ECO:0000256" key="8">
    <source>
        <dbReference type="ARBA" id="ARBA00023239"/>
    </source>
</evidence>
<keyword evidence="8 11" id="KW-0456">Lyase</keyword>
<dbReference type="GO" id="GO:0000139">
    <property type="term" value="C:Golgi membrane"/>
    <property type="evidence" value="ECO:0007669"/>
    <property type="project" value="UniProtKB-SubCell"/>
</dbReference>
<evidence type="ECO:0000259" key="13">
    <source>
        <dbReference type="PROSITE" id="PS50004"/>
    </source>
</evidence>
<feature type="region of interest" description="Disordered" evidence="12">
    <location>
        <begin position="624"/>
        <end position="657"/>
    </location>
</feature>
<feature type="active site" description="Charge relay system; for autoendoproteolytic cleavage activity" evidence="11">
    <location>
        <position position="1014"/>
    </location>
</feature>
<comment type="subcellular location">
    <subcellularLocation>
        <location evidence="11">Golgi apparatus membrane</location>
        <topology evidence="11">Peripheral membrane protein</topology>
        <orientation evidence="11">Cytoplasmic side</orientation>
    </subcellularLocation>
    <subcellularLocation>
        <location evidence="11">Endosome membrane</location>
        <topology evidence="11">Peripheral membrane protein</topology>
        <orientation evidence="11">Cytoplasmic side</orientation>
    </subcellularLocation>
</comment>
<evidence type="ECO:0000256" key="11">
    <source>
        <dbReference type="HAMAP-Rule" id="MF_03209"/>
    </source>
</evidence>
<dbReference type="Proteomes" id="UP000094385">
    <property type="component" value="Unassembled WGS sequence"/>
</dbReference>
<feature type="chain" id="PRO_5023386110" description="Phosphatidylserine decarboxylase 2 beta chain" evidence="11">
    <location>
        <begin position="1"/>
        <end position="1013"/>
    </location>
</feature>
<organism evidence="14 15">
    <name type="scientific">Lipomyces starkeyi NRRL Y-11557</name>
    <dbReference type="NCBI Taxonomy" id="675824"/>
    <lineage>
        <taxon>Eukaryota</taxon>
        <taxon>Fungi</taxon>
        <taxon>Dikarya</taxon>
        <taxon>Ascomycota</taxon>
        <taxon>Saccharomycotina</taxon>
        <taxon>Lipomycetes</taxon>
        <taxon>Lipomycetales</taxon>
        <taxon>Lipomycetaceae</taxon>
        <taxon>Lipomyces</taxon>
    </lineage>
</organism>
<comment type="PTM">
    <text evidence="11">Is synthesized initially as an inactive proenzyme. Formation of the active enzyme involves a self-maturation process in which the active site pyruvoyl group is generated from an internal serine residue via an autocatalytic post-translational modification. Two non-identical subunits are generated from the proenzyme in this reaction, and the pyruvate is formed at the N-terminus of the alpha chain, which is derived from the carboxyl end of the proenzyme. The autoendoproteolytic cleavage occurs by a canonical serine protease mechanism, in which the side chain hydroxyl group of the serine supplies its oxygen atom to form the C-terminus of the beta chain, while the remainder of the serine residue undergoes an oxidative deamination to produce ammonia and the pyruvoyl prosthetic group on the alpha chain. During this reaction, the Ser that is part of the protease active site of the proenzyme becomes the pyruvoyl prosthetic group, which constitutes an essential element of the active site of the mature decarboxylase.</text>
</comment>
<comment type="domain">
    <text evidence="11">The C2 domains have an essential, but non-catalytic function. They may facilitate interactions with other proteins and are required for lipid transport function.</text>
</comment>
<dbReference type="InterPro" id="IPR033179">
    <property type="entry name" value="PSD_type2_pro"/>
</dbReference>
<feature type="modified residue" description="Pyruvic acid (Ser); by autocatalysis" evidence="11">
    <location>
        <position position="1014"/>
    </location>
</feature>
<evidence type="ECO:0000256" key="4">
    <source>
        <dbReference type="ARBA" id="ARBA00023098"/>
    </source>
</evidence>
<dbReference type="InterPro" id="IPR000008">
    <property type="entry name" value="C2_dom"/>
</dbReference>
<dbReference type="GO" id="GO:0016540">
    <property type="term" value="P:protein autoprocessing"/>
    <property type="evidence" value="ECO:0007669"/>
    <property type="project" value="UniProtKB-UniRule"/>
</dbReference>
<dbReference type="PROSITE" id="PS00018">
    <property type="entry name" value="EF_HAND_1"/>
    <property type="match status" value="1"/>
</dbReference>
<dbReference type="SMART" id="SM00239">
    <property type="entry name" value="C2"/>
    <property type="match status" value="2"/>
</dbReference>
<evidence type="ECO:0000256" key="10">
    <source>
        <dbReference type="ARBA" id="ARBA00023317"/>
    </source>
</evidence>
<feature type="domain" description="C2" evidence="13">
    <location>
        <begin position="19"/>
        <end position="146"/>
    </location>
</feature>
<dbReference type="Pfam" id="PF00168">
    <property type="entry name" value="C2"/>
    <property type="match status" value="2"/>
</dbReference>
<dbReference type="OrthoDB" id="67700at2759"/>
<dbReference type="Pfam" id="PF02666">
    <property type="entry name" value="PS_Dcarbxylase"/>
    <property type="match status" value="1"/>
</dbReference>
<feature type="active site" description="Charge relay system; for autoendoproteolytic cleavage activity" evidence="11">
    <location>
        <position position="869"/>
    </location>
</feature>
<feature type="active site" description="Schiff-base intermediate with substrate; via pyruvic acid; for decarboxylase activity" evidence="11">
    <location>
        <position position="1014"/>
    </location>
</feature>
<keyword evidence="6 11" id="KW-0865">Zymogen</keyword>
<dbReference type="InterPro" id="IPR018247">
    <property type="entry name" value="EF_Hand_1_Ca_BS"/>
</dbReference>
<dbReference type="InterPro" id="IPR011992">
    <property type="entry name" value="EF-hand-dom_pair"/>
</dbReference>
<accession>A0A1E3Q8B2</accession>
<comment type="similarity">
    <text evidence="11">Belongs to the phosphatidylserine decarboxylase family. PSD-B subfamily. Eukaryotic type II sub-subfamily.</text>
</comment>
<dbReference type="PANTHER" id="PTHR10067:SF17">
    <property type="entry name" value="PHOSPHATIDYLSERINE DECARBOXYLASE PROENZYME 2"/>
    <property type="match status" value="1"/>
</dbReference>
<dbReference type="InterPro" id="IPR035892">
    <property type="entry name" value="C2_domain_sf"/>
</dbReference>